<dbReference type="PROSITE" id="PS51257">
    <property type="entry name" value="PROKAR_LIPOPROTEIN"/>
    <property type="match status" value="1"/>
</dbReference>
<evidence type="ECO:0008006" key="4">
    <source>
        <dbReference type="Google" id="ProtNLM"/>
    </source>
</evidence>
<accession>A0A6I6DQF7</accession>
<keyword evidence="1" id="KW-0732">Signal</keyword>
<dbReference type="RefSeq" id="WP_156241644.1">
    <property type="nucleotide sequence ID" value="NZ_BAAAZL010000006.1"/>
</dbReference>
<organism evidence="2 3">
    <name type="scientific">Microbacterium oryzae</name>
    <dbReference type="NCBI Taxonomy" id="743009"/>
    <lineage>
        <taxon>Bacteria</taxon>
        <taxon>Bacillati</taxon>
        <taxon>Actinomycetota</taxon>
        <taxon>Actinomycetes</taxon>
        <taxon>Micrococcales</taxon>
        <taxon>Microbacteriaceae</taxon>
        <taxon>Microbacterium</taxon>
    </lineage>
</organism>
<evidence type="ECO:0000313" key="3">
    <source>
        <dbReference type="Proteomes" id="UP000422989"/>
    </source>
</evidence>
<feature type="chain" id="PRO_5039161074" description="Nitrate ABC transporter substrate-binding protein" evidence="1">
    <location>
        <begin position="27"/>
        <end position="180"/>
    </location>
</feature>
<evidence type="ECO:0000256" key="1">
    <source>
        <dbReference type="SAM" id="SignalP"/>
    </source>
</evidence>
<keyword evidence="3" id="KW-1185">Reference proteome</keyword>
<dbReference type="Proteomes" id="UP000422989">
    <property type="component" value="Chromosome"/>
</dbReference>
<name>A0A6I6DQF7_9MICO</name>
<dbReference type="AlphaFoldDB" id="A0A6I6DQF7"/>
<dbReference type="EMBL" id="CP032550">
    <property type="protein sequence ID" value="QGU27152.1"/>
    <property type="molecule type" value="Genomic_DNA"/>
</dbReference>
<feature type="signal peptide" evidence="1">
    <location>
        <begin position="1"/>
        <end position="26"/>
    </location>
</feature>
<dbReference type="KEGG" id="moj:D7D94_05345"/>
<proteinExistence type="predicted"/>
<dbReference type="OrthoDB" id="5082740at2"/>
<protein>
    <recommendedName>
        <fullName evidence="4">Nitrate ABC transporter substrate-binding protein</fullName>
    </recommendedName>
</protein>
<gene>
    <name evidence="2" type="ORF">D7D94_05345</name>
</gene>
<sequence length="180" mass="18788">MIPRGGRSSRLALASATALLAATLLAGCTATAPGSDADTGDDGGGSGLPPTCETIIAPALVAQFEDLGWTARTDPFYIGPHEVPGGVSCTWGDFEVEATDVVQMYGWAPIGADAATKEEDFLVEQGWRREEGDGVVYLTESSPSAEWADDEGYGMTYAFGDGWVALSDTKSGLDVITWQG</sequence>
<evidence type="ECO:0000313" key="2">
    <source>
        <dbReference type="EMBL" id="QGU27152.1"/>
    </source>
</evidence>
<reference evidence="2 3" key="1">
    <citation type="submission" date="2018-09" db="EMBL/GenBank/DDBJ databases">
        <title>Whole genome sequencing of Microbacterium oryzae strain MB-10T.</title>
        <authorList>
            <person name="Das S.K."/>
        </authorList>
    </citation>
    <scope>NUCLEOTIDE SEQUENCE [LARGE SCALE GENOMIC DNA]</scope>
    <source>
        <strain evidence="2 3">MB-10</strain>
    </source>
</reference>